<evidence type="ECO:0000313" key="2">
    <source>
        <dbReference type="EMBL" id="QBK88472.1"/>
    </source>
</evidence>
<evidence type="ECO:0000256" key="1">
    <source>
        <dbReference type="SAM" id="MobiDB-lite"/>
    </source>
</evidence>
<proteinExistence type="predicted"/>
<feature type="region of interest" description="Disordered" evidence="1">
    <location>
        <begin position="1"/>
        <end position="24"/>
    </location>
</feature>
<feature type="compositionally biased region" description="Basic and acidic residues" evidence="1">
    <location>
        <begin position="9"/>
        <end position="24"/>
    </location>
</feature>
<accession>A0A481YYY3</accession>
<organism evidence="2">
    <name type="scientific">Mimivirus LCMiAC01</name>
    <dbReference type="NCBI Taxonomy" id="2506608"/>
    <lineage>
        <taxon>Viruses</taxon>
        <taxon>Varidnaviria</taxon>
        <taxon>Bamfordvirae</taxon>
        <taxon>Nucleocytoviricota</taxon>
        <taxon>Megaviricetes</taxon>
        <taxon>Imitervirales</taxon>
        <taxon>Mimiviridae</taxon>
        <taxon>Klosneuvirinae</taxon>
    </lineage>
</organism>
<name>A0A481YYY3_9VIRU</name>
<dbReference type="EMBL" id="MK500390">
    <property type="protein sequence ID" value="QBK88472.1"/>
    <property type="molecule type" value="Genomic_DNA"/>
</dbReference>
<gene>
    <name evidence="2" type="ORF">LCMiAC01_01490</name>
</gene>
<protein>
    <submittedName>
        <fullName evidence="2">Hemagluttinin repeat protein</fullName>
    </submittedName>
</protein>
<reference evidence="2" key="1">
    <citation type="journal article" date="2019" name="MBio">
        <title>Virus Genomes from Deep Sea Sediments Expand the Ocean Megavirome and Support Independent Origins of Viral Gigantism.</title>
        <authorList>
            <person name="Backstrom D."/>
            <person name="Yutin N."/>
            <person name="Jorgensen S.L."/>
            <person name="Dharamshi J."/>
            <person name="Homa F."/>
            <person name="Zaremba-Niedwiedzka K."/>
            <person name="Spang A."/>
            <person name="Wolf Y.I."/>
            <person name="Koonin E.V."/>
            <person name="Ettema T.J."/>
        </authorList>
    </citation>
    <scope>NUCLEOTIDE SEQUENCE</scope>
</reference>
<sequence>MESVMSLRETTRESEGENEKENKNEIILINTPDNVNLTLEFDLNNLNHSSALIVKLSRSHHELVERTFSIVEDNGQRVFENLKRTHEPNIIPLFQHEAFKDLSKGLKIIVDVNGNVSVFKNDNDNFCVTSPGTVYFGDNGIHTDCLEFHATNMIYTGTSHIDSLKISVKERLATMGEIFVGETLLLSSKTHNHSGHIIISGRDAQIYAESMETTPASRIIEENSNNGLKSNFTFGSLRNEGKIEMDDLTLTTTHPLNNTGSIKARYLKIDTYELRNDGTIKAHEGSIQYHTSLVNTGKIEGIDVGIKGGNLLSNWPNGSIRVLNSLSIESGTFLNYGDIVNGGTLILKSNWLIYGGKITSDNIHLSFSQYKFFHNLVTLGTITLDLEVLDPNILKHFEAKKKLILNLSPNIKCLDQEFSYSTSLQLNSQASHFKFLKSLKIGGFLEITMPNTKVEIGQEDLPFTLMAGGKDLTIVSQSFDNVHGGIYGKNSLTIEAQENITNGRGIKGKTTIPIHGHGIKVDYYNSNKSYMATTGLLTLKGKEFFNDIGTLSMGELNTQLEGGFLSRGGHITVQNNAQIKAGFLKNYQDVMYCDSGFREPLGRLLGRAPAILLSPCTEKAVFHIYGDLDLISQSAKNIGSTFHVSGQQMLYNNLGQVITLENTGIPVTIYLTRNFNNAKQIIGTIHGQRTYRTLPAIMSAGKSIIVENTLDLTVSGSIQSPLIWLKDVRRARIGIFKAYIRPKRYFANNMCLIDFVRPTLLTNINPLWGIQILPLNEVEQTPLIVGQYGDIDIDKYKIRSGDFALQPLITEALAKILHRGFLTSELKHPLAILHYLRSNADEVGLNCGHTIENCLFVDKSIIDTSPLPLLYYSQSKSNNVDNEDEIILTPNIFVPNSLRLPIGYEGSVAALDKLAIMGSGDIHNKGTIYGENLLAIEADILRVEKGKITKRYNINSKDSITQSFAMEGGNLKTGSDGVLLVSTREISLKGAYLKGGKGIIVAKEKSEILPISVERNYTTKYTKEYTKTNITSKLEFKDISIESGGVNIIAAAQFDIENDVNLTGRRGVAMPAVEDINHHEITANHNSAFGGKEKYHEVNHQTHNRVTEIRAGGNVNIGSNERNISLWATKIKALKVHFSTPAGKLFFRIVQDKSFHSIQSSKSSVFWNSTISEGYQNSVVIDVEIYVENDG</sequence>